<feature type="domain" description="Serine aminopeptidase S33" evidence="1">
    <location>
        <begin position="49"/>
        <end position="289"/>
    </location>
</feature>
<evidence type="ECO:0000313" key="2">
    <source>
        <dbReference type="EMBL" id="MCF2527297.1"/>
    </source>
</evidence>
<dbReference type="InterPro" id="IPR000073">
    <property type="entry name" value="AB_hydrolase_1"/>
</dbReference>
<gene>
    <name evidence="2" type="ORF">LZ495_08735</name>
</gene>
<dbReference type="InterPro" id="IPR029058">
    <property type="entry name" value="AB_hydrolase_fold"/>
</dbReference>
<name>A0AA41U196_9ACTN</name>
<dbReference type="Proteomes" id="UP001165378">
    <property type="component" value="Unassembled WGS sequence"/>
</dbReference>
<proteinExistence type="predicted"/>
<dbReference type="Gene3D" id="3.40.50.1820">
    <property type="entry name" value="alpha/beta hydrolase"/>
    <property type="match status" value="1"/>
</dbReference>
<dbReference type="InterPro" id="IPR051044">
    <property type="entry name" value="MAG_DAG_Lipase"/>
</dbReference>
<protein>
    <submittedName>
        <fullName evidence="2">Lysophospholipase</fullName>
    </submittedName>
</protein>
<comment type="caution">
    <text evidence="2">The sequence shown here is derived from an EMBL/GenBank/DDBJ whole genome shotgun (WGS) entry which is preliminary data.</text>
</comment>
<dbReference type="GO" id="GO:0003824">
    <property type="term" value="F:catalytic activity"/>
    <property type="evidence" value="ECO:0007669"/>
    <property type="project" value="UniProtKB-ARBA"/>
</dbReference>
<dbReference type="RefSeq" id="WP_235051435.1">
    <property type="nucleotide sequence ID" value="NZ_JAKFHA010000003.1"/>
</dbReference>
<dbReference type="InterPro" id="IPR022742">
    <property type="entry name" value="Hydrolase_4"/>
</dbReference>
<dbReference type="EMBL" id="JAKFHA010000003">
    <property type="protein sequence ID" value="MCF2527297.1"/>
    <property type="molecule type" value="Genomic_DNA"/>
</dbReference>
<sequence length="307" mass="31676">MTIHHLTAREIKLRGARGEFHLRVWPAAAATGAAEAASGADASGSPQTAPAGVVLFLHGLGEHGGLYGPLAERLAADGVELWAPDHIGHGLSDGTRVLVESLDALADDAELILARIAEERPGVPLVLAGHSLGAAISLLLAGERPSAAHAKALVLAGASIGLSADGNPEADRAGGLRKLLEELGIDPLDLRKDPSELCGNSAYADQVRNDPLVWDGGLRLETLDALEEGGRRIAGIVGAGRPTVPILFLHGGADDLAPAAAVEATAARLPNARARVFPEDRHNVLAETDQADVYDEFAAFVRAAVTA</sequence>
<dbReference type="SUPFAM" id="SSF53474">
    <property type="entry name" value="alpha/beta-Hydrolases"/>
    <property type="match status" value="1"/>
</dbReference>
<evidence type="ECO:0000313" key="3">
    <source>
        <dbReference type="Proteomes" id="UP001165378"/>
    </source>
</evidence>
<dbReference type="Pfam" id="PF12146">
    <property type="entry name" value="Hydrolase_4"/>
    <property type="match status" value="1"/>
</dbReference>
<dbReference type="PANTHER" id="PTHR11614">
    <property type="entry name" value="PHOSPHOLIPASE-RELATED"/>
    <property type="match status" value="1"/>
</dbReference>
<dbReference type="PRINTS" id="PR00111">
    <property type="entry name" value="ABHYDROLASE"/>
</dbReference>
<keyword evidence="3" id="KW-1185">Reference proteome</keyword>
<accession>A0AA41U196</accession>
<organism evidence="2 3">
    <name type="scientific">Yinghuangia soli</name>
    <dbReference type="NCBI Taxonomy" id="2908204"/>
    <lineage>
        <taxon>Bacteria</taxon>
        <taxon>Bacillati</taxon>
        <taxon>Actinomycetota</taxon>
        <taxon>Actinomycetes</taxon>
        <taxon>Kitasatosporales</taxon>
        <taxon>Streptomycetaceae</taxon>
        <taxon>Yinghuangia</taxon>
    </lineage>
</organism>
<reference evidence="2" key="1">
    <citation type="submission" date="2022-01" db="EMBL/GenBank/DDBJ databases">
        <title>Genome-Based Taxonomic Classification of the Phylum Actinobacteria.</title>
        <authorList>
            <person name="Gao Y."/>
        </authorList>
    </citation>
    <scope>NUCLEOTIDE SEQUENCE</scope>
    <source>
        <strain evidence="2">KLBMP 8922</strain>
    </source>
</reference>
<dbReference type="AlphaFoldDB" id="A0AA41U196"/>
<evidence type="ECO:0000259" key="1">
    <source>
        <dbReference type="Pfam" id="PF12146"/>
    </source>
</evidence>